<dbReference type="EC" id="1.1.1.133" evidence="3 6"/>
<protein>
    <recommendedName>
        <fullName evidence="4 6">dTDP-4-dehydrorhamnose reductase</fullName>
        <ecNumber evidence="3 6">1.1.1.133</ecNumber>
    </recommendedName>
</protein>
<evidence type="ECO:0000256" key="6">
    <source>
        <dbReference type="RuleBase" id="RU364082"/>
    </source>
</evidence>
<comment type="function">
    <text evidence="6">Catalyzes the reduction of dTDP-6-deoxy-L-lyxo-4-hexulose to yield dTDP-L-rhamnose.</text>
</comment>
<evidence type="ECO:0000313" key="9">
    <source>
        <dbReference type="Proteomes" id="UP000276603"/>
    </source>
</evidence>
<accession>A0A3B0C6P5</accession>
<dbReference type="Gene3D" id="3.90.25.10">
    <property type="entry name" value="UDP-galactose 4-epimerase, domain 1"/>
    <property type="match status" value="1"/>
</dbReference>
<dbReference type="NCBIfam" id="TIGR01214">
    <property type="entry name" value="rmlD"/>
    <property type="match status" value="1"/>
</dbReference>
<evidence type="ECO:0000259" key="7">
    <source>
        <dbReference type="Pfam" id="PF04321"/>
    </source>
</evidence>
<dbReference type="PANTHER" id="PTHR10491:SF4">
    <property type="entry name" value="METHIONINE ADENOSYLTRANSFERASE 2 SUBUNIT BETA"/>
    <property type="match status" value="1"/>
</dbReference>
<evidence type="ECO:0000256" key="3">
    <source>
        <dbReference type="ARBA" id="ARBA00012929"/>
    </source>
</evidence>
<dbReference type="AlphaFoldDB" id="A0A3B0C6P5"/>
<reference evidence="8 9" key="1">
    <citation type="submission" date="2018-10" db="EMBL/GenBank/DDBJ databases">
        <title>Ulvibacterium marinum gen. nov., sp. nov., a novel marine bacterium of the family Flavobacteriaceae, isolated from a culture of the green alga Ulva prolifera.</title>
        <authorList>
            <person name="Zhang Z."/>
        </authorList>
    </citation>
    <scope>NUCLEOTIDE SEQUENCE [LARGE SCALE GENOMIC DNA]</scope>
    <source>
        <strain evidence="8 9">CCMM003</strain>
    </source>
</reference>
<keyword evidence="6 8" id="KW-0560">Oxidoreductase</keyword>
<dbReference type="CDD" id="cd05254">
    <property type="entry name" value="dTDP_HR_like_SDR_e"/>
    <property type="match status" value="1"/>
</dbReference>
<dbReference type="EMBL" id="RBCJ01000003">
    <property type="protein sequence ID" value="RKN79759.1"/>
    <property type="molecule type" value="Genomic_DNA"/>
</dbReference>
<keyword evidence="9" id="KW-1185">Reference proteome</keyword>
<evidence type="ECO:0000256" key="5">
    <source>
        <dbReference type="ARBA" id="ARBA00048200"/>
    </source>
</evidence>
<evidence type="ECO:0000256" key="4">
    <source>
        <dbReference type="ARBA" id="ARBA00017099"/>
    </source>
</evidence>
<evidence type="ECO:0000256" key="2">
    <source>
        <dbReference type="ARBA" id="ARBA00010944"/>
    </source>
</evidence>
<dbReference type="PANTHER" id="PTHR10491">
    <property type="entry name" value="DTDP-4-DEHYDRORHAMNOSE REDUCTASE"/>
    <property type="match status" value="1"/>
</dbReference>
<evidence type="ECO:0000313" key="8">
    <source>
        <dbReference type="EMBL" id="RKN79759.1"/>
    </source>
</evidence>
<dbReference type="Proteomes" id="UP000276603">
    <property type="component" value="Unassembled WGS sequence"/>
</dbReference>
<dbReference type="InterPro" id="IPR036291">
    <property type="entry name" value="NAD(P)-bd_dom_sf"/>
</dbReference>
<evidence type="ECO:0000256" key="1">
    <source>
        <dbReference type="ARBA" id="ARBA00004781"/>
    </source>
</evidence>
<dbReference type="InterPro" id="IPR029903">
    <property type="entry name" value="RmlD-like-bd"/>
</dbReference>
<keyword evidence="6" id="KW-0521">NADP</keyword>
<dbReference type="SUPFAM" id="SSF51735">
    <property type="entry name" value="NAD(P)-binding Rossmann-fold domains"/>
    <property type="match status" value="1"/>
</dbReference>
<dbReference type="Gene3D" id="3.40.50.720">
    <property type="entry name" value="NAD(P)-binding Rossmann-like Domain"/>
    <property type="match status" value="1"/>
</dbReference>
<organism evidence="8 9">
    <name type="scientific">Ulvibacterium marinum</name>
    <dbReference type="NCBI Taxonomy" id="2419782"/>
    <lineage>
        <taxon>Bacteria</taxon>
        <taxon>Pseudomonadati</taxon>
        <taxon>Bacteroidota</taxon>
        <taxon>Flavobacteriia</taxon>
        <taxon>Flavobacteriales</taxon>
        <taxon>Flavobacteriaceae</taxon>
        <taxon>Ulvibacterium</taxon>
    </lineage>
</organism>
<comment type="catalytic activity">
    <reaction evidence="5">
        <text>dTDP-beta-L-rhamnose + NADP(+) = dTDP-4-dehydro-beta-L-rhamnose + NADPH + H(+)</text>
        <dbReference type="Rhea" id="RHEA:21796"/>
        <dbReference type="ChEBI" id="CHEBI:15378"/>
        <dbReference type="ChEBI" id="CHEBI:57510"/>
        <dbReference type="ChEBI" id="CHEBI:57783"/>
        <dbReference type="ChEBI" id="CHEBI:58349"/>
        <dbReference type="ChEBI" id="CHEBI:62830"/>
        <dbReference type="EC" id="1.1.1.133"/>
    </reaction>
</comment>
<dbReference type="GO" id="GO:0008831">
    <property type="term" value="F:dTDP-4-dehydrorhamnose reductase activity"/>
    <property type="evidence" value="ECO:0007669"/>
    <property type="project" value="UniProtKB-EC"/>
</dbReference>
<dbReference type="OrthoDB" id="9803892at2"/>
<name>A0A3B0C6P5_9FLAO</name>
<comment type="pathway">
    <text evidence="1 6">Carbohydrate biosynthesis; dTDP-L-rhamnose biosynthesis.</text>
</comment>
<dbReference type="RefSeq" id="WP_120712567.1">
    <property type="nucleotide sequence ID" value="NZ_RBCJ01000003.1"/>
</dbReference>
<dbReference type="Pfam" id="PF04321">
    <property type="entry name" value="RmlD_sub_bind"/>
    <property type="match status" value="1"/>
</dbReference>
<comment type="caution">
    <text evidence="8">The sequence shown here is derived from an EMBL/GenBank/DDBJ whole genome shotgun (WGS) entry which is preliminary data.</text>
</comment>
<sequence length="290" mass="32308">MRTFWVIGANGQLGSEIRELAASQTGKTFVFTDVNELNITDHEAVEHFIAENSIDALINCAAYTAVDKAETEVEKADAINHLAVANLARIAKAKGLAFVHISTDYVFEGTASEPYTETDTPNPQSVYGRTKLDGENAILKINPARTVIIRTSWVYSSYGSNFVKTMLRLGRERKELNVVHDQVGRPTYAGDLAAAVLQLLTHLKNKDVGIYHYANTGECSWYEFANTIFKVAQLPVMTNPIPTTDYPTPAKRPEYSVLDTEKIKRDFGIAIPHWEESLTQCLNHWNKTAV</sequence>
<gene>
    <name evidence="8" type="primary">rfbD</name>
    <name evidence="8" type="ORF">D7Z94_15880</name>
</gene>
<dbReference type="UniPathway" id="UPA00124"/>
<dbReference type="GO" id="GO:0005829">
    <property type="term" value="C:cytosol"/>
    <property type="evidence" value="ECO:0007669"/>
    <property type="project" value="TreeGrafter"/>
</dbReference>
<feature type="domain" description="RmlD-like substrate binding" evidence="7">
    <location>
        <begin position="5"/>
        <end position="284"/>
    </location>
</feature>
<dbReference type="InterPro" id="IPR005913">
    <property type="entry name" value="dTDP_dehydrorham_reduct"/>
</dbReference>
<comment type="similarity">
    <text evidence="2 6">Belongs to the dTDP-4-dehydrorhamnose reductase family.</text>
</comment>
<dbReference type="GO" id="GO:0019305">
    <property type="term" value="P:dTDP-rhamnose biosynthetic process"/>
    <property type="evidence" value="ECO:0007669"/>
    <property type="project" value="UniProtKB-UniPathway"/>
</dbReference>
<proteinExistence type="inferred from homology"/>